<gene>
    <name evidence="1" type="ORF">CKF58_04520</name>
</gene>
<evidence type="ECO:0000313" key="2">
    <source>
        <dbReference type="Proteomes" id="UP000265916"/>
    </source>
</evidence>
<accession>A0A3A1YNN5</accession>
<organism evidence="1 2">
    <name type="scientific">Psittacicella hinzii</name>
    <dbReference type="NCBI Taxonomy" id="2028575"/>
    <lineage>
        <taxon>Bacteria</taxon>
        <taxon>Pseudomonadati</taxon>
        <taxon>Pseudomonadota</taxon>
        <taxon>Gammaproteobacteria</taxon>
        <taxon>Pasteurellales</taxon>
        <taxon>Psittacicellaceae</taxon>
        <taxon>Psittacicella</taxon>
    </lineage>
</organism>
<sequence>MTNGIRKEVWVYYLSVLYPSLKIKLNLTFDDARKLYGYFCPRYSQMDEKEKKFIQEIIYMYYTLTQYRWVDLLKFIKMSPKEILSGRQVKKIIKKFICSRKYAPYL</sequence>
<dbReference type="Proteomes" id="UP000265916">
    <property type="component" value="Unassembled WGS sequence"/>
</dbReference>
<dbReference type="AlphaFoldDB" id="A0A3A1YNN5"/>
<comment type="caution">
    <text evidence="1">The sequence shown here is derived from an EMBL/GenBank/DDBJ whole genome shotgun (WGS) entry which is preliminary data.</text>
</comment>
<keyword evidence="2" id="KW-1185">Reference proteome</keyword>
<name>A0A3A1YNN5_9GAMM</name>
<protein>
    <submittedName>
        <fullName evidence="1">Uncharacterized protein</fullName>
    </submittedName>
</protein>
<proteinExistence type="predicted"/>
<dbReference type="RefSeq" id="WP_119531415.1">
    <property type="nucleotide sequence ID" value="NZ_JBHSSP010000056.1"/>
</dbReference>
<dbReference type="EMBL" id="NRJG01000074">
    <property type="protein sequence ID" value="RIY37894.1"/>
    <property type="molecule type" value="Genomic_DNA"/>
</dbReference>
<evidence type="ECO:0000313" key="1">
    <source>
        <dbReference type="EMBL" id="RIY37894.1"/>
    </source>
</evidence>
<reference evidence="1 2" key="1">
    <citation type="submission" date="2017-08" db="EMBL/GenBank/DDBJ databases">
        <title>Reclassification of Bisgaard taxon 37 and 44.</title>
        <authorList>
            <person name="Christensen H."/>
        </authorList>
    </citation>
    <scope>NUCLEOTIDE SEQUENCE [LARGE SCALE GENOMIC DNA]</scope>
    <source>
        <strain evidence="1 2">111</strain>
    </source>
</reference>